<comment type="caution">
    <text evidence="2">The sequence shown here is derived from an EMBL/GenBank/DDBJ whole genome shotgun (WGS) entry which is preliminary data.</text>
</comment>
<dbReference type="AlphaFoldDB" id="A0A6N8F708"/>
<evidence type="ECO:0000313" key="2">
    <source>
        <dbReference type="EMBL" id="MUH71934.1"/>
    </source>
</evidence>
<evidence type="ECO:0000259" key="1">
    <source>
        <dbReference type="Pfam" id="PF07238"/>
    </source>
</evidence>
<reference evidence="2 3" key="1">
    <citation type="submission" date="2019-11" db="EMBL/GenBank/DDBJ databases">
        <title>P. haliotis isolates from Z. marina roots.</title>
        <authorList>
            <person name="Cohen M."/>
            <person name="Jospin G."/>
            <person name="Eisen J.A."/>
            <person name="Coil D.A."/>
        </authorList>
    </citation>
    <scope>NUCLEOTIDE SEQUENCE [LARGE SCALE GENOMIC DNA]</scope>
    <source>
        <strain evidence="2 3">UCD-MCMsp1aY</strain>
    </source>
</reference>
<proteinExistence type="predicted"/>
<evidence type="ECO:0000313" key="3">
    <source>
        <dbReference type="Proteomes" id="UP000439994"/>
    </source>
</evidence>
<keyword evidence="3" id="KW-1185">Reference proteome</keyword>
<protein>
    <submittedName>
        <fullName evidence="2">Pilus assembly protein PilZ</fullName>
    </submittedName>
</protein>
<name>A0A6N8F708_9GAMM</name>
<accession>A0A6N8F708</accession>
<dbReference type="GO" id="GO:0035438">
    <property type="term" value="F:cyclic-di-GMP binding"/>
    <property type="evidence" value="ECO:0007669"/>
    <property type="project" value="InterPro"/>
</dbReference>
<feature type="domain" description="PilZ" evidence="1">
    <location>
        <begin position="4"/>
        <end position="94"/>
    </location>
</feature>
<sequence>MNRLTSELEDTKELFRCYMPFVKGGGLFIKTNLPAKIGDTVAITLTLPDALEPEMFESEVIWVTPQGAQNVNPPGVGVLLNNTENRLQVKIEKLLGTMLNLPEPTYTM</sequence>
<dbReference type="Gene3D" id="2.40.10.220">
    <property type="entry name" value="predicted glycosyltransferase like domains"/>
    <property type="match status" value="1"/>
</dbReference>
<dbReference type="RefSeq" id="WP_155695154.1">
    <property type="nucleotide sequence ID" value="NZ_WOCD01000003.1"/>
</dbReference>
<organism evidence="2 3">
    <name type="scientific">Psychrosphaera haliotis</name>
    <dbReference type="NCBI Taxonomy" id="555083"/>
    <lineage>
        <taxon>Bacteria</taxon>
        <taxon>Pseudomonadati</taxon>
        <taxon>Pseudomonadota</taxon>
        <taxon>Gammaproteobacteria</taxon>
        <taxon>Alteromonadales</taxon>
        <taxon>Pseudoalteromonadaceae</taxon>
        <taxon>Psychrosphaera</taxon>
    </lineage>
</organism>
<dbReference type="EMBL" id="WOCD01000003">
    <property type="protein sequence ID" value="MUH71934.1"/>
    <property type="molecule type" value="Genomic_DNA"/>
</dbReference>
<dbReference type="InterPro" id="IPR009875">
    <property type="entry name" value="PilZ_domain"/>
</dbReference>
<dbReference type="OrthoDB" id="5296245at2"/>
<dbReference type="Proteomes" id="UP000439994">
    <property type="component" value="Unassembled WGS sequence"/>
</dbReference>
<gene>
    <name evidence="2" type="ORF">GNP35_05275</name>
</gene>
<dbReference type="Pfam" id="PF07238">
    <property type="entry name" value="PilZ"/>
    <property type="match status" value="1"/>
</dbReference>